<reference evidence="4" key="1">
    <citation type="submission" date="2010-07" db="EMBL/GenBank/DDBJ databases">
        <title>The genome sequence of Gaeumannomyces graminis var. tritici strain R3-111a-1.</title>
        <authorList>
            <consortium name="The Broad Institute Genome Sequencing Platform"/>
            <person name="Ma L.-J."/>
            <person name="Dead R."/>
            <person name="Young S."/>
            <person name="Zeng Q."/>
            <person name="Koehrsen M."/>
            <person name="Alvarado L."/>
            <person name="Berlin A."/>
            <person name="Chapman S.B."/>
            <person name="Chen Z."/>
            <person name="Freedman E."/>
            <person name="Gellesch M."/>
            <person name="Goldberg J."/>
            <person name="Griggs A."/>
            <person name="Gujja S."/>
            <person name="Heilman E.R."/>
            <person name="Heiman D."/>
            <person name="Hepburn T."/>
            <person name="Howarth C."/>
            <person name="Jen D."/>
            <person name="Larson L."/>
            <person name="Mehta T."/>
            <person name="Neiman D."/>
            <person name="Pearson M."/>
            <person name="Roberts A."/>
            <person name="Saif S."/>
            <person name="Shea T."/>
            <person name="Shenoy N."/>
            <person name="Sisk P."/>
            <person name="Stolte C."/>
            <person name="Sykes S."/>
            <person name="Walk T."/>
            <person name="White J."/>
            <person name="Yandava C."/>
            <person name="Haas B."/>
            <person name="Nusbaum C."/>
            <person name="Birren B."/>
        </authorList>
    </citation>
    <scope>NUCLEOTIDE SEQUENCE [LARGE SCALE GENOMIC DNA]</scope>
    <source>
        <strain evidence="4">R3-111a-1</strain>
    </source>
</reference>
<evidence type="ECO:0000313" key="3">
    <source>
        <dbReference type="EnsemblFungi" id="EJT68183"/>
    </source>
</evidence>
<reference evidence="2" key="2">
    <citation type="submission" date="2010-07" db="EMBL/GenBank/DDBJ databases">
        <authorList>
            <consortium name="The Broad Institute Genome Sequencing Platform"/>
            <consortium name="Broad Institute Genome Sequencing Center for Infectious Disease"/>
            <person name="Ma L.-J."/>
            <person name="Dead R."/>
            <person name="Young S."/>
            <person name="Zeng Q."/>
            <person name="Koehrsen M."/>
            <person name="Alvarado L."/>
            <person name="Berlin A."/>
            <person name="Chapman S.B."/>
            <person name="Chen Z."/>
            <person name="Freedman E."/>
            <person name="Gellesch M."/>
            <person name="Goldberg J."/>
            <person name="Griggs A."/>
            <person name="Gujja S."/>
            <person name="Heilman E.R."/>
            <person name="Heiman D."/>
            <person name="Hepburn T."/>
            <person name="Howarth C."/>
            <person name="Jen D."/>
            <person name="Larson L."/>
            <person name="Mehta T."/>
            <person name="Neiman D."/>
            <person name="Pearson M."/>
            <person name="Roberts A."/>
            <person name="Saif S."/>
            <person name="Shea T."/>
            <person name="Shenoy N."/>
            <person name="Sisk P."/>
            <person name="Stolte C."/>
            <person name="Sykes S."/>
            <person name="Walk T."/>
            <person name="White J."/>
            <person name="Yandava C."/>
            <person name="Haas B."/>
            <person name="Nusbaum C."/>
            <person name="Birren B."/>
        </authorList>
    </citation>
    <scope>NUCLEOTIDE SEQUENCE</scope>
    <source>
        <strain evidence="2">R3-111a-1</strain>
    </source>
</reference>
<protein>
    <submittedName>
        <fullName evidence="2 3">Uncharacterized protein</fullName>
    </submittedName>
</protein>
<dbReference type="Proteomes" id="UP000006039">
    <property type="component" value="Unassembled WGS sequence"/>
</dbReference>
<dbReference type="EMBL" id="GL385585">
    <property type="protein sequence ID" value="EJT68183.1"/>
    <property type="molecule type" value="Genomic_DNA"/>
</dbReference>
<dbReference type="HOGENOM" id="CLU_1441130_0_0_1"/>
<reference evidence="2" key="3">
    <citation type="submission" date="2010-09" db="EMBL/GenBank/DDBJ databases">
        <title>Annotation of Gaeumannomyces graminis var. tritici R3-111a-1.</title>
        <authorList>
            <consortium name="The Broad Institute Genome Sequencing Platform"/>
            <person name="Ma L.-J."/>
            <person name="Dead R."/>
            <person name="Young S.K."/>
            <person name="Zeng Q."/>
            <person name="Gargeya S."/>
            <person name="Fitzgerald M."/>
            <person name="Haas B."/>
            <person name="Abouelleil A."/>
            <person name="Alvarado L."/>
            <person name="Arachchi H.M."/>
            <person name="Berlin A."/>
            <person name="Brown A."/>
            <person name="Chapman S.B."/>
            <person name="Chen Z."/>
            <person name="Dunbar C."/>
            <person name="Freedman E."/>
            <person name="Gearin G."/>
            <person name="Gellesch M."/>
            <person name="Goldberg J."/>
            <person name="Griggs A."/>
            <person name="Gujja S."/>
            <person name="Heiman D."/>
            <person name="Howarth C."/>
            <person name="Larson L."/>
            <person name="Lui A."/>
            <person name="MacDonald P.J.P."/>
            <person name="Mehta T."/>
            <person name="Montmayeur A."/>
            <person name="Murphy C."/>
            <person name="Neiman D."/>
            <person name="Pearson M."/>
            <person name="Priest M."/>
            <person name="Roberts A."/>
            <person name="Saif S."/>
            <person name="Shea T."/>
            <person name="Shenoy N."/>
            <person name="Sisk P."/>
            <person name="Stolte C."/>
            <person name="Sykes S."/>
            <person name="Yandava C."/>
            <person name="Wortman J."/>
            <person name="Nusbaum C."/>
            <person name="Birren B."/>
        </authorList>
    </citation>
    <scope>NUCLEOTIDE SEQUENCE</scope>
    <source>
        <strain evidence="2">R3-111a-1</strain>
    </source>
</reference>
<dbReference type="VEuPathDB" id="FungiDB:GGTG_14237"/>
<keyword evidence="4" id="KW-1185">Reference proteome</keyword>
<feature type="region of interest" description="Disordered" evidence="1">
    <location>
        <begin position="87"/>
        <end position="108"/>
    </location>
</feature>
<dbReference type="EnsemblFungi" id="EJT68183">
    <property type="protein sequence ID" value="EJT68183"/>
    <property type="gene ID" value="GGTG_14237"/>
</dbReference>
<dbReference type="RefSeq" id="XP_009230428.1">
    <property type="nucleotide sequence ID" value="XM_009232164.1"/>
</dbReference>
<feature type="compositionally biased region" description="Polar residues" evidence="1">
    <location>
        <begin position="29"/>
        <end position="44"/>
    </location>
</feature>
<evidence type="ECO:0000313" key="4">
    <source>
        <dbReference type="Proteomes" id="UP000006039"/>
    </source>
</evidence>
<name>J3PL05_GAET3</name>
<reference evidence="3" key="4">
    <citation type="journal article" date="2015" name="G3 (Bethesda)">
        <title>Genome sequences of three phytopathogenic species of the Magnaporthaceae family of fungi.</title>
        <authorList>
            <person name="Okagaki L.H."/>
            <person name="Nunes C.C."/>
            <person name="Sailsbery J."/>
            <person name="Clay B."/>
            <person name="Brown D."/>
            <person name="John T."/>
            <person name="Oh Y."/>
            <person name="Young N."/>
            <person name="Fitzgerald M."/>
            <person name="Haas B.J."/>
            <person name="Zeng Q."/>
            <person name="Young S."/>
            <person name="Adiconis X."/>
            <person name="Fan L."/>
            <person name="Levin J.Z."/>
            <person name="Mitchell T.K."/>
            <person name="Okubara P.A."/>
            <person name="Farman M.L."/>
            <person name="Kohn L.M."/>
            <person name="Birren B."/>
            <person name="Ma L.-J."/>
            <person name="Dean R.A."/>
        </authorList>
    </citation>
    <scope>NUCLEOTIDE SEQUENCE</scope>
    <source>
        <strain evidence="3">R3-111a-1</strain>
    </source>
</reference>
<feature type="region of interest" description="Disordered" evidence="1">
    <location>
        <begin position="1"/>
        <end position="56"/>
    </location>
</feature>
<feature type="compositionally biased region" description="Polar residues" evidence="1">
    <location>
        <begin position="95"/>
        <end position="105"/>
    </location>
</feature>
<gene>
    <name evidence="3" type="primary">20354695</name>
    <name evidence="2" type="ORF">GGTG_14237</name>
</gene>
<sequence length="188" mass="20675">MAQSDGKRAQRKDFRPRGGENLRKDVTTKLHTNPQHLPTRRQTPTFPPANGVGDGVMPLPSNRLANRALQYTLLGGPPAWRGLLPPPRPPRPIAQLNTPSPSGSPCAQIGASRTWKAHLGFGAWVRLSGLSVRYLRRPAGMRIIELDSLDPRIFQGPRPSGYRPESSLEGPSGDSWDCWSWFCAVPAN</sequence>
<dbReference type="AlphaFoldDB" id="J3PL05"/>
<organism evidence="2">
    <name type="scientific">Gaeumannomyces tritici (strain R3-111a-1)</name>
    <name type="common">Wheat and barley take-all root rot fungus</name>
    <name type="synonym">Gaeumannomyces graminis var. tritici</name>
    <dbReference type="NCBI Taxonomy" id="644352"/>
    <lineage>
        <taxon>Eukaryota</taxon>
        <taxon>Fungi</taxon>
        <taxon>Dikarya</taxon>
        <taxon>Ascomycota</taxon>
        <taxon>Pezizomycotina</taxon>
        <taxon>Sordariomycetes</taxon>
        <taxon>Sordariomycetidae</taxon>
        <taxon>Magnaporthales</taxon>
        <taxon>Magnaporthaceae</taxon>
        <taxon>Gaeumannomyces</taxon>
    </lineage>
</organism>
<evidence type="ECO:0000313" key="2">
    <source>
        <dbReference type="EMBL" id="EJT68183.1"/>
    </source>
</evidence>
<accession>J3PL05</accession>
<dbReference type="GeneID" id="20354695"/>
<feature type="compositionally biased region" description="Basic and acidic residues" evidence="1">
    <location>
        <begin position="1"/>
        <end position="28"/>
    </location>
</feature>
<evidence type="ECO:0000256" key="1">
    <source>
        <dbReference type="SAM" id="MobiDB-lite"/>
    </source>
</evidence>
<reference evidence="3" key="5">
    <citation type="submission" date="2018-04" db="UniProtKB">
        <authorList>
            <consortium name="EnsemblFungi"/>
        </authorList>
    </citation>
    <scope>IDENTIFICATION</scope>
    <source>
        <strain evidence="3">R3-111a-1</strain>
    </source>
</reference>
<proteinExistence type="predicted"/>